<accession>A0A2B7Z0A1</accession>
<keyword evidence="2" id="KW-1185">Reference proteome</keyword>
<dbReference type="EMBL" id="PDND01000212">
    <property type="protein sequence ID" value="PGH29784.1"/>
    <property type="molecule type" value="Genomic_DNA"/>
</dbReference>
<dbReference type="AlphaFoldDB" id="A0A2B7Z0A1"/>
<evidence type="ECO:0000313" key="1">
    <source>
        <dbReference type="EMBL" id="PGH29784.1"/>
    </source>
</evidence>
<organism evidence="1 2">
    <name type="scientific">[Emmonsia] crescens</name>
    <dbReference type="NCBI Taxonomy" id="73230"/>
    <lineage>
        <taxon>Eukaryota</taxon>
        <taxon>Fungi</taxon>
        <taxon>Dikarya</taxon>
        <taxon>Ascomycota</taxon>
        <taxon>Pezizomycotina</taxon>
        <taxon>Eurotiomycetes</taxon>
        <taxon>Eurotiomycetidae</taxon>
        <taxon>Onygenales</taxon>
        <taxon>Ajellomycetaceae</taxon>
        <taxon>Emergomyces</taxon>
    </lineage>
</organism>
<evidence type="ECO:0000313" key="2">
    <source>
        <dbReference type="Proteomes" id="UP000226031"/>
    </source>
</evidence>
<reference evidence="1 2" key="1">
    <citation type="submission" date="2017-10" db="EMBL/GenBank/DDBJ databases">
        <title>Comparative genomics in systemic dimorphic fungi from Ajellomycetaceae.</title>
        <authorList>
            <person name="Munoz J.F."/>
            <person name="Mcewen J.G."/>
            <person name="Clay O.K."/>
            <person name="Cuomo C.A."/>
        </authorList>
    </citation>
    <scope>NUCLEOTIDE SEQUENCE [LARGE SCALE GENOMIC DNA]</scope>
    <source>
        <strain evidence="1 2">UAMH4076</strain>
    </source>
</reference>
<dbReference type="Proteomes" id="UP000226031">
    <property type="component" value="Unassembled WGS sequence"/>
</dbReference>
<comment type="caution">
    <text evidence="1">The sequence shown here is derived from an EMBL/GenBank/DDBJ whole genome shotgun (WGS) entry which is preliminary data.</text>
</comment>
<proteinExistence type="predicted"/>
<gene>
    <name evidence="1" type="ORF">GX50_07455</name>
</gene>
<protein>
    <submittedName>
        <fullName evidence="1">Uncharacterized protein</fullName>
    </submittedName>
</protein>
<dbReference type="VEuPathDB" id="FungiDB:EMCG_00306"/>
<sequence>MKFRLCMDRIWVRASQVYRLSISALATSGIIVNSLAVYGNTVPCSVPSCDIMTLMEKLDWRNDARLGDSIQNLALSVSMKVETDVSKIPAAHKHLEPANLRSQMIFDWNMLKVTDFEAVAMIKFTGITHLLKLMLSLETIDLHLYYCLKSYLNRSLLQFLINYSHIDYLDLREIHLISEF</sequence>
<name>A0A2B7Z0A1_9EURO</name>